<protein>
    <submittedName>
        <fullName evidence="1">Uncharacterized protein</fullName>
    </submittedName>
</protein>
<dbReference type="InterPro" id="IPR011049">
    <property type="entry name" value="Serralysin-like_metalloprot_C"/>
</dbReference>
<evidence type="ECO:0000313" key="1">
    <source>
        <dbReference type="EMBL" id="CAD7232858.1"/>
    </source>
</evidence>
<name>A0A7R8WPZ6_9CRUS</name>
<proteinExistence type="predicted"/>
<accession>A0A7R8WPZ6</accession>
<feature type="non-terminal residue" evidence="1">
    <location>
        <position position="779"/>
    </location>
</feature>
<dbReference type="Gene3D" id="1.10.287.950">
    <property type="entry name" value="Methyl-accepting chemotaxis protein"/>
    <property type="match status" value="1"/>
</dbReference>
<dbReference type="SUPFAM" id="SSF101967">
    <property type="entry name" value="Adhesin YadA, collagen-binding domain"/>
    <property type="match status" value="1"/>
</dbReference>
<sequence length="779" mass="82613">MQELEGFSKELLEMIKDKSCFVAGKNSSVIASLDRNHQKEDYRSKVKEIVNRGRTEVTVSSKVEMTPEAMHRSACIRLNGQDRILNFSYVAPTAACDDGEDDLSDGALSIPCLQQGDEAVIHNAHSTEGTSELYLICGRGRVEAVKDNVTPACQSPDLPGGWCYGSGGWCFWCGGWCYGSGGWCFWCGGWCFWCGGWCYGSGGWCFMFLQGDIFGGKDGGPNCPCCQNTSRQTRHTSHQTRNTSHQTTDLAAGVSGVAAGVTDLAAGVTDLAAGVSGVAAGVTVLAAGVTDLAAGVSGVATGVTDLAAGVSGVAAGVTDLAAGVTDLPAGVSGLAAGFPGLAAGFPGLAAGVTSLVAGVTSLPAGVSGLAAGVTSLVAGVTSLVAGVTGLTAGVLATWTVRSPVLSSENVALEEHLKATDTTVAMEACCHLKSGLHSLLEQMKRPISYSDIKFCWRFEVQLHQSLAISQVPQHLSADSLRALLWFAKSAGDGDASLTESPDDEFEVLDSVEASKAYNKGLIDEFISLPHHCRVTETLSREGPRFVLENWIRLSEELTAPPPPSSSTASSDSQSLDDLQTNIFPPECFTVASFSVRAANGVIYAADANGEFQCFVLNAHQYDPGEGTQKFLFKDEPWIDLRNQHLGIFLVRSPLCVSWINQSPIHGARDPGTINRVVPKAVLSFQRSRMVQIVHPAGDTVVSPFDFSDLEKIGLVRLQEITVLGKSFPLDDRYGNSCSILTVKLTRASDELEMPLPRESAVIEGMLRRDEEGPSPIIFLV</sequence>
<organism evidence="1">
    <name type="scientific">Cyprideis torosa</name>
    <dbReference type="NCBI Taxonomy" id="163714"/>
    <lineage>
        <taxon>Eukaryota</taxon>
        <taxon>Metazoa</taxon>
        <taxon>Ecdysozoa</taxon>
        <taxon>Arthropoda</taxon>
        <taxon>Crustacea</taxon>
        <taxon>Oligostraca</taxon>
        <taxon>Ostracoda</taxon>
        <taxon>Podocopa</taxon>
        <taxon>Podocopida</taxon>
        <taxon>Cytherocopina</taxon>
        <taxon>Cytheroidea</taxon>
        <taxon>Cytherideidae</taxon>
        <taxon>Cyprideis</taxon>
    </lineage>
</organism>
<dbReference type="AlphaFoldDB" id="A0A7R8WPZ6"/>
<reference evidence="1" key="1">
    <citation type="submission" date="2020-11" db="EMBL/GenBank/DDBJ databases">
        <authorList>
            <person name="Tran Van P."/>
        </authorList>
    </citation>
    <scope>NUCLEOTIDE SEQUENCE</scope>
</reference>
<gene>
    <name evidence="1" type="ORF">CTOB1V02_LOCUS10684</name>
</gene>
<dbReference type="EMBL" id="OB665254">
    <property type="protein sequence ID" value="CAD7232858.1"/>
    <property type="molecule type" value="Genomic_DNA"/>
</dbReference>